<evidence type="ECO:0000259" key="3">
    <source>
        <dbReference type="Pfam" id="PF00085"/>
    </source>
</evidence>
<dbReference type="Gene3D" id="3.40.30.10">
    <property type="entry name" value="Glutaredoxin"/>
    <property type="match status" value="1"/>
</dbReference>
<dbReference type="GO" id="GO:0015035">
    <property type="term" value="F:protein-disulfide reductase activity"/>
    <property type="evidence" value="ECO:0007669"/>
    <property type="project" value="TreeGrafter"/>
</dbReference>
<dbReference type="Pfam" id="PF00085">
    <property type="entry name" value="Thioredoxin"/>
    <property type="match status" value="1"/>
</dbReference>
<name>A0A426TYI7_9CHLR</name>
<evidence type="ECO:0000313" key="5">
    <source>
        <dbReference type="Proteomes" id="UP000280307"/>
    </source>
</evidence>
<gene>
    <name evidence="4" type="ORF">EI684_12135</name>
</gene>
<proteinExistence type="inferred from homology"/>
<feature type="non-terminal residue" evidence="4">
    <location>
        <position position="1"/>
    </location>
</feature>
<dbReference type="AlphaFoldDB" id="A0A426TYI7"/>
<dbReference type="InterPro" id="IPR036249">
    <property type="entry name" value="Thioredoxin-like_sf"/>
</dbReference>
<dbReference type="InterPro" id="IPR013766">
    <property type="entry name" value="Thioredoxin_domain"/>
</dbReference>
<reference evidence="4 5" key="1">
    <citation type="submission" date="2018-12" db="EMBL/GenBank/DDBJ databases">
        <title>Genome Sequence of Candidatus Viridilinea halotolerans isolated from saline sulfide-rich spring.</title>
        <authorList>
            <person name="Grouzdev D.S."/>
            <person name="Burganskaya E.I."/>
            <person name="Krutkina M.S."/>
            <person name="Sukhacheva M.V."/>
            <person name="Gorlenko V.M."/>
        </authorList>
    </citation>
    <scope>NUCLEOTIDE SEQUENCE [LARGE SCALE GENOMIC DNA]</scope>
    <source>
        <strain evidence="4">Chok-6</strain>
    </source>
</reference>
<keyword evidence="2" id="KW-0676">Redox-active center</keyword>
<comment type="similarity">
    <text evidence="1">Belongs to the thioredoxin family.</text>
</comment>
<dbReference type="Proteomes" id="UP000280307">
    <property type="component" value="Unassembled WGS sequence"/>
</dbReference>
<dbReference type="SUPFAM" id="SSF52833">
    <property type="entry name" value="Thioredoxin-like"/>
    <property type="match status" value="1"/>
</dbReference>
<evidence type="ECO:0000256" key="2">
    <source>
        <dbReference type="ARBA" id="ARBA00023284"/>
    </source>
</evidence>
<dbReference type="GO" id="GO:0005829">
    <property type="term" value="C:cytosol"/>
    <property type="evidence" value="ECO:0007669"/>
    <property type="project" value="TreeGrafter"/>
</dbReference>
<dbReference type="PANTHER" id="PTHR45663:SF11">
    <property type="entry name" value="GEO12009P1"/>
    <property type="match status" value="1"/>
</dbReference>
<evidence type="ECO:0000256" key="1">
    <source>
        <dbReference type="ARBA" id="ARBA00008987"/>
    </source>
</evidence>
<dbReference type="EMBL" id="RSAS01000476">
    <property type="protein sequence ID" value="RRR71033.1"/>
    <property type="molecule type" value="Genomic_DNA"/>
</dbReference>
<protein>
    <submittedName>
        <fullName evidence="4">Thiol reductase thioredoxin</fullName>
    </submittedName>
</protein>
<organism evidence="4 5">
    <name type="scientific">Candidatus Viridilinea halotolerans</name>
    <dbReference type="NCBI Taxonomy" id="2491704"/>
    <lineage>
        <taxon>Bacteria</taxon>
        <taxon>Bacillati</taxon>
        <taxon>Chloroflexota</taxon>
        <taxon>Chloroflexia</taxon>
        <taxon>Chloroflexales</taxon>
        <taxon>Chloroflexineae</taxon>
        <taxon>Oscillochloridaceae</taxon>
        <taxon>Candidatus Viridilinea</taxon>
    </lineage>
</organism>
<accession>A0A426TYI7</accession>
<dbReference type="GO" id="GO:0045454">
    <property type="term" value="P:cell redox homeostasis"/>
    <property type="evidence" value="ECO:0007669"/>
    <property type="project" value="TreeGrafter"/>
</dbReference>
<dbReference type="CDD" id="cd02947">
    <property type="entry name" value="TRX_family"/>
    <property type="match status" value="1"/>
</dbReference>
<sequence>GKVNTDEEVQHASQMGIRSIPTLVIFKGGQEVERVTGALPESHLRAMFDRILA</sequence>
<dbReference type="PANTHER" id="PTHR45663">
    <property type="entry name" value="GEO12009P1"/>
    <property type="match status" value="1"/>
</dbReference>
<comment type="caution">
    <text evidence="4">The sequence shown here is derived from an EMBL/GenBank/DDBJ whole genome shotgun (WGS) entry which is preliminary data.</text>
</comment>
<evidence type="ECO:0000313" key="4">
    <source>
        <dbReference type="EMBL" id="RRR71033.1"/>
    </source>
</evidence>
<feature type="domain" description="Thioredoxin" evidence="3">
    <location>
        <begin position="2"/>
        <end position="48"/>
    </location>
</feature>